<dbReference type="EMBL" id="SHNO01000001">
    <property type="protein sequence ID" value="MCX2977422.1"/>
    <property type="molecule type" value="Genomic_DNA"/>
</dbReference>
<dbReference type="Proteomes" id="UP001143304">
    <property type="component" value="Unassembled WGS sequence"/>
</dbReference>
<comment type="caution">
    <text evidence="1">The sequence shown here is derived from an EMBL/GenBank/DDBJ whole genome shotgun (WGS) entry which is preliminary data.</text>
</comment>
<protein>
    <recommendedName>
        <fullName evidence="3">Sulfotransferase family protein</fullName>
    </recommendedName>
</protein>
<reference evidence="1" key="1">
    <citation type="submission" date="2019-02" db="EMBL/GenBank/DDBJ databases">
        <authorList>
            <person name="Li S.-H."/>
        </authorList>
    </citation>
    <scope>NUCLEOTIDE SEQUENCE</scope>
    <source>
        <strain evidence="1">IMCC11814</strain>
    </source>
</reference>
<accession>A0ABT3T570</accession>
<dbReference type="SUPFAM" id="SSF52540">
    <property type="entry name" value="P-loop containing nucleoside triphosphate hydrolases"/>
    <property type="match status" value="1"/>
</dbReference>
<keyword evidence="2" id="KW-1185">Reference proteome</keyword>
<dbReference type="Pfam" id="PF13469">
    <property type="entry name" value="Sulfotransfer_3"/>
    <property type="match status" value="1"/>
</dbReference>
<sequence length="242" mass="27764">MADRGAIHHVMSSYLFILCPPYSGSTLLWKLISTSAQVSSLPTEGQMLPELQDVMREKPWDKQHTLPWTHIKQVWDKHWNAEKPLWLEKSPPNIIRTNEIQQHFTPAQFIIMVRNPYAQAEGLMRRNHWPAKRAANFALMCLRTQLENSKLLKNALVLTYESLVSDPAGTCAHLAQFIPALSDINHKASFEVHSIDGTLTRPITDLNMKKIESLPPHTRDTFTQAFKEDAALLNDWNYDLMV</sequence>
<evidence type="ECO:0000313" key="2">
    <source>
        <dbReference type="Proteomes" id="UP001143304"/>
    </source>
</evidence>
<organism evidence="1 2">
    <name type="scientific">Candidatus Marimicrobium litorale</name>
    <dbReference type="NCBI Taxonomy" id="2518991"/>
    <lineage>
        <taxon>Bacteria</taxon>
        <taxon>Pseudomonadati</taxon>
        <taxon>Pseudomonadota</taxon>
        <taxon>Gammaproteobacteria</taxon>
        <taxon>Cellvibrionales</taxon>
        <taxon>Halieaceae</taxon>
        <taxon>Marimicrobium</taxon>
    </lineage>
</organism>
<gene>
    <name evidence="1" type="ORF">EYC82_08650</name>
</gene>
<name>A0ABT3T570_9GAMM</name>
<dbReference type="InterPro" id="IPR027417">
    <property type="entry name" value="P-loop_NTPase"/>
</dbReference>
<dbReference type="Gene3D" id="3.40.50.300">
    <property type="entry name" value="P-loop containing nucleotide triphosphate hydrolases"/>
    <property type="match status" value="1"/>
</dbReference>
<evidence type="ECO:0008006" key="3">
    <source>
        <dbReference type="Google" id="ProtNLM"/>
    </source>
</evidence>
<proteinExistence type="predicted"/>
<evidence type="ECO:0000313" key="1">
    <source>
        <dbReference type="EMBL" id="MCX2977422.1"/>
    </source>
</evidence>